<evidence type="ECO:0000313" key="1">
    <source>
        <dbReference type="EMBL" id="RYN71061.1"/>
    </source>
</evidence>
<dbReference type="AlphaFoldDB" id="A0A4Q4N7L5"/>
<dbReference type="VEuPathDB" id="FungiDB:CC77DRAFT_1092230"/>
<proteinExistence type="predicted"/>
<name>A0A4Q4N7L5_ALTAL</name>
<gene>
    <name evidence="1" type="ORF">AA0117_g9959</name>
</gene>
<sequence>MARTTSWEKIRSCFFMFVRAKSTRWPNSTRSATDALLALSILIAVAQFGLCAAMAHWLLSSHREVQCWNVSSTRDLDFNGFGLGSRPSDFVFQTETKSLPLTYANLDKTFNVERAQENGEGLSGPEYLSAGAIGGTL</sequence>
<organism evidence="1 2">
    <name type="scientific">Alternaria alternata</name>
    <name type="common">Alternaria rot fungus</name>
    <name type="synonym">Torula alternata</name>
    <dbReference type="NCBI Taxonomy" id="5599"/>
    <lineage>
        <taxon>Eukaryota</taxon>
        <taxon>Fungi</taxon>
        <taxon>Dikarya</taxon>
        <taxon>Ascomycota</taxon>
        <taxon>Pezizomycotina</taxon>
        <taxon>Dothideomycetes</taxon>
        <taxon>Pleosporomycetidae</taxon>
        <taxon>Pleosporales</taxon>
        <taxon>Pleosporineae</taxon>
        <taxon>Pleosporaceae</taxon>
        <taxon>Alternaria</taxon>
        <taxon>Alternaria sect. Alternaria</taxon>
        <taxon>Alternaria alternata complex</taxon>
    </lineage>
</organism>
<accession>A0A4Q4N7L5</accession>
<dbReference type="EMBL" id="PDXD01000035">
    <property type="protein sequence ID" value="RYN71061.1"/>
    <property type="molecule type" value="Genomic_DNA"/>
</dbReference>
<comment type="caution">
    <text evidence="1">The sequence shown here is derived from an EMBL/GenBank/DDBJ whole genome shotgun (WGS) entry which is preliminary data.</text>
</comment>
<protein>
    <submittedName>
        <fullName evidence="1">Uncharacterized protein</fullName>
    </submittedName>
</protein>
<dbReference type="Proteomes" id="UP000291422">
    <property type="component" value="Unassembled WGS sequence"/>
</dbReference>
<evidence type="ECO:0000313" key="2">
    <source>
        <dbReference type="Proteomes" id="UP000291422"/>
    </source>
</evidence>
<reference evidence="2" key="1">
    <citation type="journal article" date="2019" name="bioRxiv">
        <title>Genomics, evolutionary history and diagnostics of the Alternaria alternata species group including apple and Asian pear pathotypes.</title>
        <authorList>
            <person name="Armitage A.D."/>
            <person name="Cockerton H.M."/>
            <person name="Sreenivasaprasad S."/>
            <person name="Woodhall J.W."/>
            <person name="Lane C.R."/>
            <person name="Harrison R.J."/>
            <person name="Clarkson J.P."/>
        </authorList>
    </citation>
    <scope>NUCLEOTIDE SEQUENCE [LARGE SCALE GENOMIC DNA]</scope>
    <source>
        <strain evidence="2">FERA 1177</strain>
    </source>
</reference>